<dbReference type="InterPro" id="IPR000626">
    <property type="entry name" value="Ubiquitin-like_dom"/>
</dbReference>
<keyword evidence="4" id="KW-1185">Reference proteome</keyword>
<accession>A0A4D6M4Z0</accession>
<proteinExistence type="predicted"/>
<evidence type="ECO:0000256" key="1">
    <source>
        <dbReference type="SAM" id="MobiDB-lite"/>
    </source>
</evidence>
<dbReference type="Pfam" id="PF00240">
    <property type="entry name" value="ubiquitin"/>
    <property type="match status" value="1"/>
</dbReference>
<evidence type="ECO:0000313" key="3">
    <source>
        <dbReference type="EMBL" id="QCD96352.1"/>
    </source>
</evidence>
<dbReference type="Gene3D" id="3.10.20.90">
    <property type="entry name" value="Phosphatidylinositol 3-kinase Catalytic Subunit, Chain A, domain 1"/>
    <property type="match status" value="1"/>
</dbReference>
<dbReference type="Proteomes" id="UP000501690">
    <property type="component" value="Linkage Group LG6"/>
</dbReference>
<dbReference type="EMBL" id="CP039350">
    <property type="protein sequence ID" value="QCD96352.1"/>
    <property type="molecule type" value="Genomic_DNA"/>
</dbReference>
<dbReference type="AlphaFoldDB" id="A0A4D6M4Z0"/>
<feature type="domain" description="Ubiquitin-like" evidence="2">
    <location>
        <begin position="60"/>
        <end position="128"/>
    </location>
</feature>
<feature type="compositionally biased region" description="Basic residues" evidence="1">
    <location>
        <begin position="1"/>
        <end position="16"/>
    </location>
</feature>
<reference evidence="3 4" key="1">
    <citation type="submission" date="2019-04" db="EMBL/GenBank/DDBJ databases">
        <title>An improved genome assembly and genetic linkage map for asparagus bean, Vigna unguiculata ssp. sesquipedialis.</title>
        <authorList>
            <person name="Xia Q."/>
            <person name="Zhang R."/>
            <person name="Dong Y."/>
        </authorList>
    </citation>
    <scope>NUCLEOTIDE SEQUENCE [LARGE SCALE GENOMIC DNA]</scope>
    <source>
        <tissue evidence="3">Leaf</tissue>
    </source>
</reference>
<evidence type="ECO:0000259" key="2">
    <source>
        <dbReference type="PROSITE" id="PS50053"/>
    </source>
</evidence>
<organism evidence="3 4">
    <name type="scientific">Vigna unguiculata</name>
    <name type="common">Cowpea</name>
    <dbReference type="NCBI Taxonomy" id="3917"/>
    <lineage>
        <taxon>Eukaryota</taxon>
        <taxon>Viridiplantae</taxon>
        <taxon>Streptophyta</taxon>
        <taxon>Embryophyta</taxon>
        <taxon>Tracheophyta</taxon>
        <taxon>Spermatophyta</taxon>
        <taxon>Magnoliopsida</taxon>
        <taxon>eudicotyledons</taxon>
        <taxon>Gunneridae</taxon>
        <taxon>Pentapetalae</taxon>
        <taxon>rosids</taxon>
        <taxon>fabids</taxon>
        <taxon>Fabales</taxon>
        <taxon>Fabaceae</taxon>
        <taxon>Papilionoideae</taxon>
        <taxon>50 kb inversion clade</taxon>
        <taxon>NPAAA clade</taxon>
        <taxon>indigoferoid/millettioid clade</taxon>
        <taxon>Phaseoleae</taxon>
        <taxon>Vigna</taxon>
    </lineage>
</organism>
<name>A0A4D6M4Z0_VIGUN</name>
<feature type="region of interest" description="Disordered" evidence="1">
    <location>
        <begin position="1"/>
        <end position="24"/>
    </location>
</feature>
<protein>
    <recommendedName>
        <fullName evidence="2">Ubiquitin-like domain-containing protein</fullName>
    </recommendedName>
</protein>
<dbReference type="PANTHER" id="PTHR47376">
    <property type="entry name" value="OS02G0597700 PROTEIN"/>
    <property type="match status" value="1"/>
</dbReference>
<dbReference type="InterPro" id="IPR029071">
    <property type="entry name" value="Ubiquitin-like_domsf"/>
</dbReference>
<evidence type="ECO:0000313" key="4">
    <source>
        <dbReference type="Proteomes" id="UP000501690"/>
    </source>
</evidence>
<gene>
    <name evidence="3" type="ORF">DEO72_LG6g1054</name>
</gene>
<sequence length="153" mass="17446">MLRSMRFSRSRSKLRNGNKATTPTENDCRGICQIQWELRPGGMLVQKRESNLSSSEEGFITITVSTVSHSHQISIESTSTFGELKIILSLVTSFEPREQRLLFKGKERADDEYLHMVGVRDKDKVLLLEDPAIKEKKMLGLSDPKSFHLCFTN</sequence>
<dbReference type="PROSITE" id="PS50053">
    <property type="entry name" value="UBIQUITIN_2"/>
    <property type="match status" value="1"/>
</dbReference>
<dbReference type="SUPFAM" id="SSF54236">
    <property type="entry name" value="Ubiquitin-like"/>
    <property type="match status" value="1"/>
</dbReference>